<dbReference type="InterPro" id="IPR003781">
    <property type="entry name" value="CoA-bd"/>
</dbReference>
<dbReference type="SUPFAM" id="SSF51735">
    <property type="entry name" value="NAD(P)-binding Rossmann-fold domains"/>
    <property type="match status" value="1"/>
</dbReference>
<dbReference type="Pfam" id="PF19045">
    <property type="entry name" value="Ligase_CoA_2"/>
    <property type="match status" value="1"/>
</dbReference>
<evidence type="ECO:0000256" key="1">
    <source>
        <dbReference type="ARBA" id="ARBA00022598"/>
    </source>
</evidence>
<keyword evidence="2" id="KW-0547">Nucleotide-binding</keyword>
<evidence type="ECO:0000259" key="4">
    <source>
        <dbReference type="SMART" id="SM00881"/>
    </source>
</evidence>
<dbReference type="Pfam" id="PF13380">
    <property type="entry name" value="CoA_binding_2"/>
    <property type="match status" value="1"/>
</dbReference>
<evidence type="ECO:0000256" key="3">
    <source>
        <dbReference type="ARBA" id="ARBA00022840"/>
    </source>
</evidence>
<keyword evidence="6" id="KW-1185">Reference proteome</keyword>
<dbReference type="GO" id="GO:0016874">
    <property type="term" value="F:ligase activity"/>
    <property type="evidence" value="ECO:0007669"/>
    <property type="project" value="UniProtKB-KW"/>
</dbReference>
<dbReference type="PANTHER" id="PTHR43334:SF1">
    <property type="entry name" value="3-HYDROXYPROPIONATE--COA LIGASE [ADP-FORMING]"/>
    <property type="match status" value="1"/>
</dbReference>
<dbReference type="InterPro" id="IPR051538">
    <property type="entry name" value="Acyl-CoA_Synth/Transferase"/>
</dbReference>
<sequence>MSNQQLMKHLMAPDSIAVLGASNRPESIGGRPIKFLKDYGFKGAVYPINPKYETIQGLPCYKDISSIPQKADLLIIITKPNSILQAMRDAKARKIPAVMIITSGFSESGDDGKKLEEALVTYARDNEMLVMGPNCQGFVNFDKKVTATFTGALSRGNLQQGNICLISQSGAMSGMLYAMAVDLGIGFSYLISGGNESIVTTSHFIDYAVDDDRTDAICVYMEGIKDAPLLKAAARKAVEQDKPIVAMKVGKSEAGSKAASSHTGALASSDAIVDSFMKQSGILRVETTDDLFDAMKVFSNGKRSDGNRIGVVSISGGAGVVMADACEKYQMTLPKLSGETEKELSANIPAFGSPHNPVDLTAQVLTAYEKFYHCIETVAADESVDAVVIFIGLLEHLKDNLLKAIEDLNAVTQKPILVTWLAATPEIKSWFYEKKIPLFEDSDRCIFGASLLWRYTALKREVMLPIERTGDDLTASVHEMYKGINGFLNEWDSKQMIAAAGVMTDSPIVAADAAALASIAEKLNYPVAVKVLSQSILHKSDIGGVVLNVGDKTALLNAYTSILDNVEANGLASAFEGVIVSPMRPKGTEMIVGIKKDPHLGTAVVLGMGGTMVEILKDSVMQLIPIDKRNAVKMIDSLKSRKMLYGYRDIARKDIDALAAIIVRVSDLCMARPDIQEMDINPIFVYDEGQGAVALDALIKLEV</sequence>
<dbReference type="RefSeq" id="WP_213236015.1">
    <property type="nucleotide sequence ID" value="NZ_JAHBCL010000008.1"/>
</dbReference>
<dbReference type="Gene3D" id="3.40.50.261">
    <property type="entry name" value="Succinyl-CoA synthetase domains"/>
    <property type="match status" value="2"/>
</dbReference>
<dbReference type="SUPFAM" id="SSF52210">
    <property type="entry name" value="Succinyl-CoA synthetase domains"/>
    <property type="match status" value="2"/>
</dbReference>
<evidence type="ECO:0000313" key="5">
    <source>
        <dbReference type="EMBL" id="MBS7526235.1"/>
    </source>
</evidence>
<reference evidence="5 6" key="1">
    <citation type="submission" date="2021-05" db="EMBL/GenBank/DDBJ databases">
        <title>Fusibacter ferrireducens sp. nov., an anaerobic, sulfur- and Fe-reducing bacterium isolated from the mangrove sediment.</title>
        <authorList>
            <person name="Qiu D."/>
        </authorList>
    </citation>
    <scope>NUCLEOTIDE SEQUENCE [LARGE SCALE GENOMIC DNA]</scope>
    <source>
        <strain evidence="5 6">DSM 12116</strain>
    </source>
</reference>
<dbReference type="Gene3D" id="3.30.1490.20">
    <property type="entry name" value="ATP-grasp fold, A domain"/>
    <property type="match status" value="1"/>
</dbReference>
<dbReference type="InterPro" id="IPR043938">
    <property type="entry name" value="Ligase_CoA_dom"/>
</dbReference>
<dbReference type="Pfam" id="PF13607">
    <property type="entry name" value="Succ_CoA_lig"/>
    <property type="match status" value="1"/>
</dbReference>
<organism evidence="5 6">
    <name type="scientific">Fusibacter paucivorans</name>
    <dbReference type="NCBI Taxonomy" id="76009"/>
    <lineage>
        <taxon>Bacteria</taxon>
        <taxon>Bacillati</taxon>
        <taxon>Bacillota</taxon>
        <taxon>Clostridia</taxon>
        <taxon>Eubacteriales</taxon>
        <taxon>Eubacteriales Family XII. Incertae Sedis</taxon>
        <taxon>Fusibacter</taxon>
    </lineage>
</organism>
<dbReference type="Gene3D" id="3.30.470.20">
    <property type="entry name" value="ATP-grasp fold, B domain"/>
    <property type="match status" value="1"/>
</dbReference>
<accession>A0ABS5PM44</accession>
<dbReference type="InterPro" id="IPR013815">
    <property type="entry name" value="ATP_grasp_subdomain_1"/>
</dbReference>
<keyword evidence="3" id="KW-0067">ATP-binding</keyword>
<dbReference type="SMART" id="SM00881">
    <property type="entry name" value="CoA_binding"/>
    <property type="match status" value="1"/>
</dbReference>
<gene>
    <name evidence="5" type="ORF">KHM83_06065</name>
</gene>
<dbReference type="Proteomes" id="UP000746471">
    <property type="component" value="Unassembled WGS sequence"/>
</dbReference>
<evidence type="ECO:0000256" key="2">
    <source>
        <dbReference type="ARBA" id="ARBA00022741"/>
    </source>
</evidence>
<dbReference type="PANTHER" id="PTHR43334">
    <property type="entry name" value="ACETATE--COA LIGASE [ADP-FORMING]"/>
    <property type="match status" value="1"/>
</dbReference>
<proteinExistence type="predicted"/>
<dbReference type="InterPro" id="IPR032875">
    <property type="entry name" value="Succ_CoA_lig_flav_dom"/>
</dbReference>
<name>A0ABS5PM44_9FIRM</name>
<feature type="domain" description="CoA-binding" evidence="4">
    <location>
        <begin position="10"/>
        <end position="105"/>
    </location>
</feature>
<keyword evidence="1 5" id="KW-0436">Ligase</keyword>
<evidence type="ECO:0000313" key="6">
    <source>
        <dbReference type="Proteomes" id="UP000746471"/>
    </source>
</evidence>
<dbReference type="InterPro" id="IPR016102">
    <property type="entry name" value="Succinyl-CoA_synth-like"/>
</dbReference>
<comment type="caution">
    <text evidence="5">The sequence shown here is derived from an EMBL/GenBank/DDBJ whole genome shotgun (WGS) entry which is preliminary data.</text>
</comment>
<dbReference type="Gene3D" id="3.40.50.720">
    <property type="entry name" value="NAD(P)-binding Rossmann-like Domain"/>
    <property type="match status" value="1"/>
</dbReference>
<protein>
    <submittedName>
        <fullName evidence="5">Acetate--CoA ligase family protein</fullName>
    </submittedName>
</protein>
<dbReference type="SUPFAM" id="SSF56059">
    <property type="entry name" value="Glutathione synthetase ATP-binding domain-like"/>
    <property type="match status" value="1"/>
</dbReference>
<dbReference type="EMBL" id="JAHBCL010000008">
    <property type="protein sequence ID" value="MBS7526235.1"/>
    <property type="molecule type" value="Genomic_DNA"/>
</dbReference>
<dbReference type="Pfam" id="PF13549">
    <property type="entry name" value="ATP-grasp_5"/>
    <property type="match status" value="1"/>
</dbReference>
<dbReference type="InterPro" id="IPR036291">
    <property type="entry name" value="NAD(P)-bd_dom_sf"/>
</dbReference>